<reference evidence="1 2" key="2">
    <citation type="submission" date="2016-08" db="EMBL/GenBank/DDBJ databases">
        <title>Pervasive Adenine N6-methylation of Active Genes in Fungi.</title>
        <authorList>
            <consortium name="DOE Joint Genome Institute"/>
            <person name="Mondo S.J."/>
            <person name="Dannebaum R.O."/>
            <person name="Kuo R.C."/>
            <person name="Labutti K."/>
            <person name="Haridas S."/>
            <person name="Kuo A."/>
            <person name="Salamov A."/>
            <person name="Ahrendt S.R."/>
            <person name="Lipzen A."/>
            <person name="Sullivan W."/>
            <person name="Andreopoulos W.B."/>
            <person name="Clum A."/>
            <person name="Lindquist E."/>
            <person name="Daum C."/>
            <person name="Ramamoorthy G.K."/>
            <person name="Gryganskyi A."/>
            <person name="Culley D."/>
            <person name="Magnuson J.K."/>
            <person name="James T.Y."/>
            <person name="O'Malley M.A."/>
            <person name="Stajich J.E."/>
            <person name="Spatafora J.W."/>
            <person name="Visel A."/>
            <person name="Grigoriev I.V."/>
        </authorList>
    </citation>
    <scope>NUCLEOTIDE SEQUENCE [LARGE SCALE GENOMIC DNA]</scope>
    <source>
        <strain evidence="1 2">S4</strain>
    </source>
</reference>
<name>A0A1Y1WWD7_9FUNG</name>
<accession>A0A1Y1WWD7</accession>
<dbReference type="EMBL" id="MCFG01000231">
    <property type="protein sequence ID" value="ORX77871.1"/>
    <property type="molecule type" value="Genomic_DNA"/>
</dbReference>
<sequence>MINNSCPKLVKKNSSNNRINSIMSDLIWYTYSKSSFLLRPVALLNNIIIMPVVCKKDNIILSINSKPTFSRNVNTDNTVGQA</sequence>
<reference evidence="1 2" key="1">
    <citation type="submission" date="2016-08" db="EMBL/GenBank/DDBJ databases">
        <title>A Parts List for Fungal Cellulosomes Revealed by Comparative Genomics.</title>
        <authorList>
            <consortium name="DOE Joint Genome Institute"/>
            <person name="Haitjema C.H."/>
            <person name="Gilmore S.P."/>
            <person name="Henske J.K."/>
            <person name="Solomon K.V."/>
            <person name="De Groot R."/>
            <person name="Kuo A."/>
            <person name="Mondo S.J."/>
            <person name="Salamov A.A."/>
            <person name="Labutti K."/>
            <person name="Zhao Z."/>
            <person name="Chiniquy J."/>
            <person name="Barry K."/>
            <person name="Brewer H.M."/>
            <person name="Purvine S.O."/>
            <person name="Wright A.T."/>
            <person name="Boxma B."/>
            <person name="Van Alen T."/>
            <person name="Hackstein J.H."/>
            <person name="Baker S.E."/>
            <person name="Grigoriev I.V."/>
            <person name="O'Malley M.A."/>
        </authorList>
    </citation>
    <scope>NUCLEOTIDE SEQUENCE [LARGE SCALE GENOMIC DNA]</scope>
    <source>
        <strain evidence="1 2">S4</strain>
    </source>
</reference>
<organism evidence="1 2">
    <name type="scientific">Anaeromyces robustus</name>
    <dbReference type="NCBI Taxonomy" id="1754192"/>
    <lineage>
        <taxon>Eukaryota</taxon>
        <taxon>Fungi</taxon>
        <taxon>Fungi incertae sedis</taxon>
        <taxon>Chytridiomycota</taxon>
        <taxon>Chytridiomycota incertae sedis</taxon>
        <taxon>Neocallimastigomycetes</taxon>
        <taxon>Neocallimastigales</taxon>
        <taxon>Neocallimastigaceae</taxon>
        <taxon>Anaeromyces</taxon>
    </lineage>
</organism>
<gene>
    <name evidence="1" type="ORF">BCR32DRAFT_282793</name>
</gene>
<dbReference type="AlphaFoldDB" id="A0A1Y1WWD7"/>
<keyword evidence="2" id="KW-1185">Reference proteome</keyword>
<proteinExistence type="predicted"/>
<evidence type="ECO:0000313" key="2">
    <source>
        <dbReference type="Proteomes" id="UP000193944"/>
    </source>
</evidence>
<protein>
    <submittedName>
        <fullName evidence="1">Uncharacterized protein</fullName>
    </submittedName>
</protein>
<dbReference type="Proteomes" id="UP000193944">
    <property type="component" value="Unassembled WGS sequence"/>
</dbReference>
<evidence type="ECO:0000313" key="1">
    <source>
        <dbReference type="EMBL" id="ORX77871.1"/>
    </source>
</evidence>
<comment type="caution">
    <text evidence="1">The sequence shown here is derived from an EMBL/GenBank/DDBJ whole genome shotgun (WGS) entry which is preliminary data.</text>
</comment>